<evidence type="ECO:0000313" key="1">
    <source>
        <dbReference type="EMBL" id="CAA9456015.1"/>
    </source>
</evidence>
<proteinExistence type="predicted"/>
<organism evidence="1">
    <name type="scientific">uncultured Rubrobacteraceae bacterium</name>
    <dbReference type="NCBI Taxonomy" id="349277"/>
    <lineage>
        <taxon>Bacteria</taxon>
        <taxon>Bacillati</taxon>
        <taxon>Actinomycetota</taxon>
        <taxon>Rubrobacteria</taxon>
        <taxon>Rubrobacterales</taxon>
        <taxon>Rubrobacteraceae</taxon>
        <taxon>environmental samples</taxon>
    </lineage>
</organism>
<name>A0A6J4R021_9ACTN</name>
<dbReference type="EMBL" id="CADCUW010000684">
    <property type="protein sequence ID" value="CAA9456015.1"/>
    <property type="molecule type" value="Genomic_DNA"/>
</dbReference>
<gene>
    <name evidence="1" type="ORF">AVDCRST_MAG01-01-5222</name>
</gene>
<accession>A0A6J4R021</accession>
<reference evidence="1" key="1">
    <citation type="submission" date="2020-02" db="EMBL/GenBank/DDBJ databases">
        <authorList>
            <person name="Meier V. D."/>
        </authorList>
    </citation>
    <scope>NUCLEOTIDE SEQUENCE</scope>
    <source>
        <strain evidence="1">AVDCRST_MAG01</strain>
    </source>
</reference>
<sequence length="65" mass="7660">MDSRDTDAFFSESRVLFSQREAWIEAASWIAEEKRARLHDDPTEEAFALLAFELCVRRTQNLEPR</sequence>
<protein>
    <submittedName>
        <fullName evidence="1">Uncharacterized protein</fullName>
    </submittedName>
</protein>
<dbReference type="AlphaFoldDB" id="A0A6J4R021"/>